<dbReference type="EMBL" id="BRPB01000048">
    <property type="protein sequence ID" value="GLA51311.1"/>
    <property type="molecule type" value="Genomic_DNA"/>
</dbReference>
<evidence type="ECO:0000313" key="3">
    <source>
        <dbReference type="Proteomes" id="UP001144191"/>
    </source>
</evidence>
<sequence>MRTRSQQASPGGFVSLDENAPRRTRSAKNAAQQEPATSEQPPTRSKSQRAPKKTTTTTTTTTKKSTAKAQTRKATTTKRTTRQSTRKTDQPVSNEDAQTTHTEEDFATDNTTAEKNTPREVPETVDPTPASSENENPDRESLPHVSHPFMVPQPPKESQEIDCFDGPDPRGIGAASCLKSFIDELSSVGSPLSERSKTPSWTSEDGTEAALAPRPAQESGATNVETSTTTERVSLPTPAAEERTVEPPAEPTVAEPRGVAIVTSSEQFNTVSSASAAGSGGVVVVEDERVGALIASFARLSLDDLAPRSSNEAAATLMESTTASFGEPVEPPHVTRRSLRASRQEWILGWAQQVPSTGYFHPITGQLVEGPAASVELVGDPASNRGPPTRRIGVRDYILRRRRREVQVMSPLQEEPQSSPGPGSRAVALNAVPPRGIRAQRAQNTKRLTKPPVTRKRARTESSDEEAPGPQTPAANKRRNLGPPGSTPYRPATRPRSLTANITPYSERLRRRAAEKDGRIHSTSLRVSQLLAQQEADRRRQAAESSAPPCSELPRTTFDFSLDDAHETSQGQEQSQSLQEQSSTPQPPATPERQSGWNIRGLLNSVPRTFTRILPSFRRTPEPTQVQAPPEPSSERISRTQPPQSSSISQSQAQNSRRSSEEPPQKRRRKSWSLFAQPFDRSLYLGDIPKKDSATSSSAPLESRPVAKLSAEATTPQESATSDAKKDVAAEGEDSRGRETEEQKQKKRKRSPSPDVIPNPPGCSYGLDLDYFCYSSESEDEQEPPLPRTEPNKFGRLTRTAVRGALRSERHSSKKVRFDASPEDTPSKLRLRARATDPYRGRHFIGMGNDSEIATPDSPTPAPHAADESSSRRPGFVPNVQGTFQLDYDAFSDDPDSSGASASANVSASAPIPAPSSATVTQASISESVPSTESRQTPRQAAPAPSTPAKIDEEALARARSQAEKYKPKTPSGLRTASRYSSPMTATPDTVSAPVIAPAITPTPSTSQTAPASAPEPEQQTTEDFGDDEFAREAQWLYENCPSGDLNDLVWPQPITYEEQGFSPEVIDLVNEIWDPSTVDYAYTNIWTPGLDAFKRELETGASEAAQA</sequence>
<comment type="caution">
    <text evidence="2">The sequence shown here is derived from an EMBL/GenBank/DDBJ whole genome shotgun (WGS) entry which is preliminary data.</text>
</comment>
<organism evidence="2 3">
    <name type="scientific">Aspergillus niger</name>
    <dbReference type="NCBI Taxonomy" id="5061"/>
    <lineage>
        <taxon>Eukaryota</taxon>
        <taxon>Fungi</taxon>
        <taxon>Dikarya</taxon>
        <taxon>Ascomycota</taxon>
        <taxon>Pezizomycotina</taxon>
        <taxon>Eurotiomycetes</taxon>
        <taxon>Eurotiomycetidae</taxon>
        <taxon>Eurotiales</taxon>
        <taxon>Aspergillaceae</taxon>
        <taxon>Aspergillus</taxon>
        <taxon>Aspergillus subgen. Circumdati</taxon>
    </lineage>
</organism>
<protein>
    <submittedName>
        <fullName evidence="2">Uncharacterized protein</fullName>
    </submittedName>
</protein>
<feature type="compositionally biased region" description="Low complexity" evidence="1">
    <location>
        <begin position="53"/>
        <end position="74"/>
    </location>
</feature>
<name>A0A9W6ECE5_ASPNG</name>
<feature type="region of interest" description="Disordered" evidence="1">
    <location>
        <begin position="408"/>
        <end position="1024"/>
    </location>
</feature>
<feature type="compositionally biased region" description="Low complexity" evidence="1">
    <location>
        <begin position="991"/>
        <end position="1019"/>
    </location>
</feature>
<evidence type="ECO:0000313" key="2">
    <source>
        <dbReference type="EMBL" id="GLA51311.1"/>
    </source>
</evidence>
<gene>
    <name evidence="2" type="ORF">AnigIFM63604_007673</name>
</gene>
<evidence type="ECO:0000256" key="1">
    <source>
        <dbReference type="SAM" id="MobiDB-lite"/>
    </source>
</evidence>
<feature type="compositionally biased region" description="Low complexity" evidence="1">
    <location>
        <begin position="639"/>
        <end position="657"/>
    </location>
</feature>
<feature type="compositionally biased region" description="Basic and acidic residues" evidence="1">
    <location>
        <begin position="806"/>
        <end position="820"/>
    </location>
</feature>
<feature type="compositionally biased region" description="Polar residues" evidence="1">
    <location>
        <begin position="219"/>
        <end position="232"/>
    </location>
</feature>
<feature type="compositionally biased region" description="Basic and acidic residues" evidence="1">
    <location>
        <begin position="950"/>
        <end position="967"/>
    </location>
</feature>
<feature type="compositionally biased region" description="Basic residues" evidence="1">
    <location>
        <begin position="75"/>
        <end position="85"/>
    </location>
</feature>
<dbReference type="Proteomes" id="UP001144191">
    <property type="component" value="Unassembled WGS sequence"/>
</dbReference>
<feature type="region of interest" description="Disordered" evidence="1">
    <location>
        <begin position="187"/>
        <end position="255"/>
    </location>
</feature>
<feature type="compositionally biased region" description="Polar residues" evidence="1">
    <location>
        <begin position="919"/>
        <end position="939"/>
    </location>
</feature>
<feature type="region of interest" description="Disordered" evidence="1">
    <location>
        <begin position="1"/>
        <end position="173"/>
    </location>
</feature>
<feature type="compositionally biased region" description="Polar residues" evidence="1">
    <location>
        <begin position="90"/>
        <end position="100"/>
    </location>
</feature>
<feature type="compositionally biased region" description="Polar residues" evidence="1">
    <location>
        <begin position="712"/>
        <end position="722"/>
    </location>
</feature>
<feature type="compositionally biased region" description="Low complexity" evidence="1">
    <location>
        <begin position="568"/>
        <end position="584"/>
    </location>
</feature>
<feature type="compositionally biased region" description="Polar residues" evidence="1">
    <location>
        <begin position="27"/>
        <end position="45"/>
    </location>
</feature>
<feature type="compositionally biased region" description="Polar residues" evidence="1">
    <location>
        <begin position="973"/>
        <end position="990"/>
    </location>
</feature>
<accession>A0A9W6ECE5</accession>
<feature type="compositionally biased region" description="Basic residues" evidence="1">
    <location>
        <begin position="447"/>
        <end position="458"/>
    </location>
</feature>
<reference evidence="2" key="1">
    <citation type="submission" date="2022-07" db="EMBL/GenBank/DDBJ databases">
        <title>Taxonomy of Aspergillus series Nigri: significant species reduction supported by multi-species coalescent approaches.</title>
        <authorList>
            <person name="Bian C."/>
            <person name="Kusuya Y."/>
            <person name="Sklenar F."/>
            <person name="D'hooge E."/>
            <person name="Yaguchi T."/>
            <person name="Takahashi H."/>
            <person name="Hubka V."/>
        </authorList>
    </citation>
    <scope>NUCLEOTIDE SEQUENCE</scope>
    <source>
        <strain evidence="2">IFM 63604</strain>
    </source>
</reference>
<feature type="compositionally biased region" description="Low complexity" evidence="1">
    <location>
        <begin position="897"/>
        <end position="918"/>
    </location>
</feature>
<proteinExistence type="predicted"/>
<dbReference type="AlphaFoldDB" id="A0A9W6ECE5"/>
<feature type="compositionally biased region" description="Basic and acidic residues" evidence="1">
    <location>
        <begin position="723"/>
        <end position="744"/>
    </location>
</feature>